<dbReference type="AlphaFoldDB" id="A0A5R2AT66"/>
<proteinExistence type="predicted"/>
<evidence type="ECO:0000313" key="2">
    <source>
        <dbReference type="Proteomes" id="UP000297946"/>
    </source>
</evidence>
<dbReference type="EMBL" id="RQER01000008">
    <property type="protein sequence ID" value="TGJ99841.1"/>
    <property type="molecule type" value="Genomic_DNA"/>
</dbReference>
<dbReference type="RefSeq" id="WP_135698347.1">
    <property type="nucleotide sequence ID" value="NZ_RQER01000008.1"/>
</dbReference>
<sequence length="647" mass="70453">MTALSGASSFAQGALSSAGDAFNSVTSGAFSGGLSPTYQPKNVFSFAFYIKQEDGSYDLSDPTGVEYFFVNGPTQYSENFKYRTSVDKTFGGTVVVDYGPDNHEIRMEGEFHIYFRGLPGTPRGGIPGDSGNGFFQSALSAGKALVSNAVGSYYDSIRTKYLALAGGDFRSGLQEFQDFMYMLHYSRSLDPVQYTSGDPQGRKVVNFFSGLRLNWKEIAMVFRDYDRNRTVEVIVPQNGFTISRAVQDTNTYKYSLNLTTVRELDAKILSPLVRSNFNPSRTISGLMNELENLVNLPLKLSGTLLGVAKFAQTFANSADRLKTSWGRMKDQFNLEGRLARKTFDSARSTLGIGGKTRGFSAEEISNAIDAAYSQSRAREADFRQALEKAESDLSAFLSAVGFFSIPISGSSSYAAESVKPGADFTAWIDNEAYDFAINARDILNETRAAINYAAIDDGFRIRKVGAGETYNSIAKAELGNAKLGEALARYNNDSDTTQLAKAAIKIPYGKVTNIFTTLPEQFTPRDLEVALIGADLKLTENRGIAVAPNGDWALVEGDETLINNILDPIDFEQGSLPANPSIGNPIPIGSLPDDLVKNSYLAQILGQIRSDPRVSNAQYLGAIQEGDKYLFLFTVTSISGGSFYLSL</sequence>
<reference evidence="1 2" key="1">
    <citation type="journal article" date="2019" name="PLoS Negl. Trop. Dis.">
        <title>Revisiting the worldwide diversity of Leptospira species in the environment.</title>
        <authorList>
            <person name="Vincent A.T."/>
            <person name="Schiettekatte O."/>
            <person name="Bourhy P."/>
            <person name="Veyrier F.J."/>
            <person name="Picardeau M."/>
        </authorList>
    </citation>
    <scope>NUCLEOTIDE SEQUENCE [LARGE SCALE GENOMIC DNA]</scope>
    <source>
        <strain evidence="1 2">SSW18</strain>
    </source>
</reference>
<dbReference type="Proteomes" id="UP000297946">
    <property type="component" value="Unassembled WGS sequence"/>
</dbReference>
<organism evidence="1 2">
    <name type="scientific">Leptospira langatensis</name>
    <dbReference type="NCBI Taxonomy" id="2484983"/>
    <lineage>
        <taxon>Bacteria</taxon>
        <taxon>Pseudomonadati</taxon>
        <taxon>Spirochaetota</taxon>
        <taxon>Spirochaetia</taxon>
        <taxon>Leptospirales</taxon>
        <taxon>Leptospiraceae</taxon>
        <taxon>Leptospira</taxon>
    </lineage>
</organism>
<accession>A0A5R2AT66</accession>
<comment type="caution">
    <text evidence="1">The sequence shown here is derived from an EMBL/GenBank/DDBJ whole genome shotgun (WGS) entry which is preliminary data.</text>
</comment>
<evidence type="ECO:0000313" key="1">
    <source>
        <dbReference type="EMBL" id="TGJ99841.1"/>
    </source>
</evidence>
<protein>
    <submittedName>
        <fullName evidence="1">Uncharacterized protein</fullName>
    </submittedName>
</protein>
<gene>
    <name evidence="1" type="ORF">EHO57_13860</name>
</gene>
<name>A0A5R2AT66_9LEPT</name>